<dbReference type="GO" id="GO:0005829">
    <property type="term" value="C:cytosol"/>
    <property type="evidence" value="ECO:0007669"/>
    <property type="project" value="TreeGrafter"/>
</dbReference>
<dbReference type="Proteomes" id="UP000185427">
    <property type="component" value="Chromosome"/>
</dbReference>
<dbReference type="SFLD" id="SFLDS00003">
    <property type="entry name" value="Haloacid_Dehalogenase"/>
    <property type="match status" value="1"/>
</dbReference>
<dbReference type="InterPro" id="IPR006439">
    <property type="entry name" value="HAD-SF_hydro_IA"/>
</dbReference>
<dbReference type="GO" id="GO:0006281">
    <property type="term" value="P:DNA repair"/>
    <property type="evidence" value="ECO:0007669"/>
    <property type="project" value="TreeGrafter"/>
</dbReference>
<dbReference type="RefSeq" id="WP_075667383.1">
    <property type="nucleotide sequence ID" value="NZ_CP019030.1"/>
</dbReference>
<dbReference type="NCBIfam" id="TIGR01549">
    <property type="entry name" value="HAD-SF-IA-v1"/>
    <property type="match status" value="1"/>
</dbReference>
<dbReference type="SFLD" id="SFLDG01129">
    <property type="entry name" value="C1.5:_HAD__Beta-PGM__Phosphata"/>
    <property type="match status" value="1"/>
</dbReference>
<dbReference type="NCBIfam" id="TIGR01509">
    <property type="entry name" value="HAD-SF-IA-v3"/>
    <property type="match status" value="1"/>
</dbReference>
<dbReference type="SFLD" id="SFLDG01135">
    <property type="entry name" value="C1.5.6:_HAD__Beta-PGM__Phospha"/>
    <property type="match status" value="1"/>
</dbReference>
<dbReference type="InterPro" id="IPR023214">
    <property type="entry name" value="HAD_sf"/>
</dbReference>
<dbReference type="GO" id="GO:0008967">
    <property type="term" value="F:phosphoglycolate phosphatase activity"/>
    <property type="evidence" value="ECO:0007669"/>
    <property type="project" value="TreeGrafter"/>
</dbReference>
<dbReference type="PANTHER" id="PTHR43434">
    <property type="entry name" value="PHOSPHOGLYCOLATE PHOSPHATASE"/>
    <property type="match status" value="1"/>
</dbReference>
<sequence>MLENYFFDFDRTLADSTKVNIYAAQTAFHDSKLKVPSVDEIISYMGVPADKSFPQMADRELSEGDAKRLIRRFRNLYLENEDRGTVLYPGVEYALTTLKEQGKQLFVASAKETESLDRNLQKLGILDLFDETIGFDKVERPKPDPEALLLLLNKYNLAAEDSVMIGDAKYDLIMGAAAQMKTCGALWGAADVDSLRAQNPTYLLKTPRELLGIS</sequence>
<dbReference type="InterPro" id="IPR023198">
    <property type="entry name" value="PGP-like_dom2"/>
</dbReference>
<dbReference type="InterPro" id="IPR041492">
    <property type="entry name" value="HAD_2"/>
</dbReference>
<protein>
    <recommendedName>
        <fullName evidence="3">HAD family hydrolase</fullName>
    </recommendedName>
</protein>
<dbReference type="EMBL" id="CP019030">
    <property type="protein sequence ID" value="APU45973.1"/>
    <property type="molecule type" value="Genomic_DNA"/>
</dbReference>
<dbReference type="InterPro" id="IPR036412">
    <property type="entry name" value="HAD-like_sf"/>
</dbReference>
<organism evidence="1 2">
    <name type="scientific">Limosilactobacillus fermentum</name>
    <name type="common">Lactobacillus fermentum</name>
    <dbReference type="NCBI Taxonomy" id="1613"/>
    <lineage>
        <taxon>Bacteria</taxon>
        <taxon>Bacillati</taxon>
        <taxon>Bacillota</taxon>
        <taxon>Bacilli</taxon>
        <taxon>Lactobacillales</taxon>
        <taxon>Lactobacillaceae</taxon>
        <taxon>Limosilactobacillus</taxon>
    </lineage>
</organism>
<reference evidence="1 2" key="1">
    <citation type="submission" date="2016-12" db="EMBL/GenBank/DDBJ databases">
        <title>Complete Genome Sequence of Lactobacillus fermentum Strain SNUV175, a Probiotic for Treatment of Bacterial Vaginosis.</title>
        <authorList>
            <person name="Lee S."/>
            <person name="You H.J."/>
            <person name="Kwon B."/>
            <person name="Ko G."/>
        </authorList>
    </citation>
    <scope>NUCLEOTIDE SEQUENCE [LARGE SCALE GENOMIC DNA]</scope>
    <source>
        <strain evidence="1 2">SNUV175</strain>
    </source>
</reference>
<dbReference type="InterPro" id="IPR050155">
    <property type="entry name" value="HAD-like_hydrolase_sf"/>
</dbReference>
<dbReference type="SUPFAM" id="SSF56784">
    <property type="entry name" value="HAD-like"/>
    <property type="match status" value="1"/>
</dbReference>
<dbReference type="Pfam" id="PF13419">
    <property type="entry name" value="HAD_2"/>
    <property type="match status" value="1"/>
</dbReference>
<proteinExistence type="predicted"/>
<dbReference type="AlphaFoldDB" id="A0A1L7GVK8"/>
<evidence type="ECO:0008006" key="3">
    <source>
        <dbReference type="Google" id="ProtNLM"/>
    </source>
</evidence>
<dbReference type="OrthoDB" id="9792518at2"/>
<dbReference type="PANTHER" id="PTHR43434:SF26">
    <property type="entry name" value="PYROPHOSPHATASE PPAX"/>
    <property type="match status" value="1"/>
</dbReference>
<dbReference type="Gene3D" id="1.10.150.240">
    <property type="entry name" value="Putative phosphatase, domain 2"/>
    <property type="match status" value="1"/>
</dbReference>
<dbReference type="Gene3D" id="3.40.50.1000">
    <property type="entry name" value="HAD superfamily/HAD-like"/>
    <property type="match status" value="1"/>
</dbReference>
<gene>
    <name evidence="1" type="ORF">BUW47_05820</name>
</gene>
<accession>A0A1L7GVK8</accession>
<name>A0A1L7GVK8_LIMFE</name>
<evidence type="ECO:0000313" key="2">
    <source>
        <dbReference type="Proteomes" id="UP000185427"/>
    </source>
</evidence>
<evidence type="ECO:0000313" key="1">
    <source>
        <dbReference type="EMBL" id="APU45973.1"/>
    </source>
</evidence>